<reference evidence="4 5" key="1">
    <citation type="submission" date="2023-07" db="EMBL/GenBank/DDBJ databases">
        <title>Genomic Encyclopedia of Type Strains, Phase IV (KMG-IV): sequencing the most valuable type-strain genomes for metagenomic binning, comparative biology and taxonomic classification.</title>
        <authorList>
            <person name="Goeker M."/>
        </authorList>
    </citation>
    <scope>NUCLEOTIDE SEQUENCE [LARGE SCALE GENOMIC DNA]</scope>
    <source>
        <strain evidence="4 5">DSM 19013</strain>
    </source>
</reference>
<dbReference type="Gene3D" id="3.40.50.300">
    <property type="entry name" value="P-loop containing nucleotide triphosphate hydrolases"/>
    <property type="match status" value="1"/>
</dbReference>
<evidence type="ECO:0000313" key="4">
    <source>
        <dbReference type="EMBL" id="MDQ0449707.1"/>
    </source>
</evidence>
<dbReference type="InterPro" id="IPR010488">
    <property type="entry name" value="Zeta_toxin_domain"/>
</dbReference>
<proteinExistence type="predicted"/>
<name>A0ABU0I505_9HYPH</name>
<accession>A0ABU0I505</accession>
<dbReference type="Pfam" id="PF06414">
    <property type="entry name" value="Zeta_toxin"/>
    <property type="match status" value="1"/>
</dbReference>
<dbReference type="PANTHER" id="PTHR39206">
    <property type="entry name" value="SLL8004 PROTEIN"/>
    <property type="match status" value="1"/>
</dbReference>
<organism evidence="4 5">
    <name type="scientific">Methylobacterium aerolatum</name>
    <dbReference type="NCBI Taxonomy" id="418708"/>
    <lineage>
        <taxon>Bacteria</taxon>
        <taxon>Pseudomonadati</taxon>
        <taxon>Pseudomonadota</taxon>
        <taxon>Alphaproteobacteria</taxon>
        <taxon>Hyphomicrobiales</taxon>
        <taxon>Methylobacteriaceae</taxon>
        <taxon>Methylobacterium</taxon>
    </lineage>
</organism>
<feature type="domain" description="Zeta toxin" evidence="3">
    <location>
        <begin position="3"/>
        <end position="67"/>
    </location>
</feature>
<keyword evidence="2" id="KW-0067">ATP-binding</keyword>
<evidence type="ECO:0000256" key="2">
    <source>
        <dbReference type="ARBA" id="ARBA00022840"/>
    </source>
</evidence>
<protein>
    <submittedName>
        <fullName evidence="4">ABC-type ATPase</fullName>
    </submittedName>
</protein>
<dbReference type="PANTHER" id="PTHR39206:SF1">
    <property type="entry name" value="SLL8004 PROTEIN"/>
    <property type="match status" value="1"/>
</dbReference>
<comment type="caution">
    <text evidence="4">The sequence shown here is derived from an EMBL/GenBank/DDBJ whole genome shotgun (WGS) entry which is preliminary data.</text>
</comment>
<gene>
    <name evidence="4" type="ORF">QO012_004229</name>
</gene>
<evidence type="ECO:0000256" key="1">
    <source>
        <dbReference type="ARBA" id="ARBA00022741"/>
    </source>
</evidence>
<sequence>MVSTRGDFVFETTLSSHHAIALLRRARACGYEVGLVFVALATPDLNVRRVAERVARGGHDIPESDIRRRSPRSFAKLASALPLAHGSLIYDNSERVPTVVLRVEDGCIVENRFEEDRPHHRAIAAAVAAAFGTGAFRYPRSAP</sequence>
<dbReference type="EMBL" id="JAUSVP010000017">
    <property type="protein sequence ID" value="MDQ0449707.1"/>
    <property type="molecule type" value="Genomic_DNA"/>
</dbReference>
<dbReference type="Proteomes" id="UP001231124">
    <property type="component" value="Unassembled WGS sequence"/>
</dbReference>
<dbReference type="InterPro" id="IPR027417">
    <property type="entry name" value="P-loop_NTPase"/>
</dbReference>
<evidence type="ECO:0000259" key="3">
    <source>
        <dbReference type="Pfam" id="PF06414"/>
    </source>
</evidence>
<keyword evidence="5" id="KW-1185">Reference proteome</keyword>
<keyword evidence="1" id="KW-0547">Nucleotide-binding</keyword>
<evidence type="ECO:0000313" key="5">
    <source>
        <dbReference type="Proteomes" id="UP001231124"/>
    </source>
</evidence>